<comment type="caution">
    <text evidence="1">The sequence shown here is derived from an EMBL/GenBank/DDBJ whole genome shotgun (WGS) entry which is preliminary data.</text>
</comment>
<proteinExistence type="predicted"/>
<evidence type="ECO:0000313" key="2">
    <source>
        <dbReference type="Proteomes" id="UP001056120"/>
    </source>
</evidence>
<gene>
    <name evidence="1" type="ORF">L1987_74657</name>
</gene>
<organism evidence="1 2">
    <name type="scientific">Smallanthus sonchifolius</name>
    <dbReference type="NCBI Taxonomy" id="185202"/>
    <lineage>
        <taxon>Eukaryota</taxon>
        <taxon>Viridiplantae</taxon>
        <taxon>Streptophyta</taxon>
        <taxon>Embryophyta</taxon>
        <taxon>Tracheophyta</taxon>
        <taxon>Spermatophyta</taxon>
        <taxon>Magnoliopsida</taxon>
        <taxon>eudicotyledons</taxon>
        <taxon>Gunneridae</taxon>
        <taxon>Pentapetalae</taxon>
        <taxon>asterids</taxon>
        <taxon>campanulids</taxon>
        <taxon>Asterales</taxon>
        <taxon>Asteraceae</taxon>
        <taxon>Asteroideae</taxon>
        <taxon>Heliantheae alliance</taxon>
        <taxon>Millerieae</taxon>
        <taxon>Smallanthus</taxon>
    </lineage>
</organism>
<accession>A0ACB9A2K0</accession>
<reference evidence="1 2" key="2">
    <citation type="journal article" date="2022" name="Mol. Ecol. Resour.">
        <title>The genomes of chicory, endive, great burdock and yacon provide insights into Asteraceae paleo-polyploidization history and plant inulin production.</title>
        <authorList>
            <person name="Fan W."/>
            <person name="Wang S."/>
            <person name="Wang H."/>
            <person name="Wang A."/>
            <person name="Jiang F."/>
            <person name="Liu H."/>
            <person name="Zhao H."/>
            <person name="Xu D."/>
            <person name="Zhang Y."/>
        </authorList>
    </citation>
    <scope>NUCLEOTIDE SEQUENCE [LARGE SCALE GENOMIC DNA]</scope>
    <source>
        <strain evidence="2">cv. Yunnan</strain>
        <tissue evidence="1">Leaves</tissue>
    </source>
</reference>
<keyword evidence="2" id="KW-1185">Reference proteome</keyword>
<dbReference type="Proteomes" id="UP001056120">
    <property type="component" value="Linkage Group LG25"/>
</dbReference>
<reference evidence="2" key="1">
    <citation type="journal article" date="2022" name="Mol. Ecol. Resour.">
        <title>The genomes of chicory, endive, great burdock and yacon provide insights into Asteraceae palaeo-polyploidization history and plant inulin production.</title>
        <authorList>
            <person name="Fan W."/>
            <person name="Wang S."/>
            <person name="Wang H."/>
            <person name="Wang A."/>
            <person name="Jiang F."/>
            <person name="Liu H."/>
            <person name="Zhao H."/>
            <person name="Xu D."/>
            <person name="Zhang Y."/>
        </authorList>
    </citation>
    <scope>NUCLEOTIDE SEQUENCE [LARGE SCALE GENOMIC DNA]</scope>
    <source>
        <strain evidence="2">cv. Yunnan</strain>
    </source>
</reference>
<evidence type="ECO:0000313" key="1">
    <source>
        <dbReference type="EMBL" id="KAI3704437.1"/>
    </source>
</evidence>
<dbReference type="EMBL" id="CM042042">
    <property type="protein sequence ID" value="KAI3704437.1"/>
    <property type="molecule type" value="Genomic_DNA"/>
</dbReference>
<protein>
    <submittedName>
        <fullName evidence="1">Uncharacterized protein</fullName>
    </submittedName>
</protein>
<name>A0ACB9A2K0_9ASTR</name>
<sequence>MDALTNTLALSCALVVTLCAWKMVNMVWLRPKKLEKILKNQGFNGNKYKLLFGDMKEMSMMFQQSKSKSKNINIDDGDEVLSHVVPFPHHSKQTYGKSYCF</sequence>